<dbReference type="Proteomes" id="UP000006931">
    <property type="component" value="Chromosome"/>
</dbReference>
<feature type="transmembrane region" description="Helical" evidence="7">
    <location>
        <begin position="12"/>
        <end position="35"/>
    </location>
</feature>
<feature type="domain" description="Acyltransferase 3" evidence="8">
    <location>
        <begin position="11"/>
        <end position="336"/>
    </location>
</feature>
<evidence type="ECO:0000256" key="3">
    <source>
        <dbReference type="ARBA" id="ARBA00022475"/>
    </source>
</evidence>
<evidence type="ECO:0000256" key="6">
    <source>
        <dbReference type="ARBA" id="ARBA00023136"/>
    </source>
</evidence>
<dbReference type="GO" id="GO:0009246">
    <property type="term" value="P:enterobacterial common antigen biosynthetic process"/>
    <property type="evidence" value="ECO:0007669"/>
    <property type="project" value="TreeGrafter"/>
</dbReference>
<dbReference type="GO" id="GO:0005886">
    <property type="term" value="C:plasma membrane"/>
    <property type="evidence" value="ECO:0007669"/>
    <property type="project" value="UniProtKB-SubCell"/>
</dbReference>
<sequence length="347" mass="40265">MIMTINNSRIVWVDLTKSLAIFMVIIIHSIALSFYKYSFVPFSKNFIISNFINSFCRVAVPLFILLSGSLALHNSMPIEKLWYKVQRLLIPSIFWSILYKYWVSYNIGEQFNIFAVLNSIIHEPAMYHLEFVYYMLGVYLLLSILVLIVNEMIKDTKFAYYFLILWLSLNTVNTYYYLSIIDLIAIGNVFKYSGYAILGSYLIRKNIGSKFPTYCWLSLYCIGSIFTFVVTWKLNINSSIPDETAYVYLAPNVIIASIGIFLVLQTMNVPVYYHKLLKCISDNCFCIYFIHVWLLDRLQYIAIEFSKFNHVNYPVTGSLALAFITFIISLLVSILIRLIPHSNKLVG</sequence>
<comment type="similarity">
    <text evidence="2">Belongs to the acyltransferase 3 family.</text>
</comment>
<evidence type="ECO:0000256" key="5">
    <source>
        <dbReference type="ARBA" id="ARBA00022989"/>
    </source>
</evidence>
<dbReference type="InterPro" id="IPR002656">
    <property type="entry name" value="Acyl_transf_3_dom"/>
</dbReference>
<dbReference type="RefSeq" id="WP_010886267.1">
    <property type="nucleotide sequence ID" value="NC_017560.1"/>
</dbReference>
<feature type="transmembrane region" description="Helical" evidence="7">
    <location>
        <begin position="246"/>
        <end position="264"/>
    </location>
</feature>
<gene>
    <name evidence="9" type="ordered locus">rpr22_CDS331</name>
</gene>
<dbReference type="PANTHER" id="PTHR40074:SF2">
    <property type="entry name" value="O-ACETYLTRANSFERASE WECH"/>
    <property type="match status" value="1"/>
</dbReference>
<dbReference type="KEGG" id="rpq:rpr22_CDS331"/>
<dbReference type="GeneID" id="57569464"/>
<feature type="transmembrane region" description="Helical" evidence="7">
    <location>
        <begin position="158"/>
        <end position="178"/>
    </location>
</feature>
<feature type="transmembrane region" description="Helical" evidence="7">
    <location>
        <begin position="184"/>
        <end position="203"/>
    </location>
</feature>
<evidence type="ECO:0000256" key="1">
    <source>
        <dbReference type="ARBA" id="ARBA00004651"/>
    </source>
</evidence>
<evidence type="ECO:0000256" key="4">
    <source>
        <dbReference type="ARBA" id="ARBA00022692"/>
    </source>
</evidence>
<evidence type="ECO:0000256" key="2">
    <source>
        <dbReference type="ARBA" id="ARBA00007400"/>
    </source>
</evidence>
<feature type="transmembrane region" description="Helical" evidence="7">
    <location>
        <begin position="215"/>
        <end position="234"/>
    </location>
</feature>
<dbReference type="HOGENOM" id="CLU_047714_0_1_5"/>
<protein>
    <recommendedName>
        <fullName evidence="8">Acyltransferase 3 domain-containing protein</fullName>
    </recommendedName>
</protein>
<feature type="transmembrane region" description="Helical" evidence="7">
    <location>
        <begin position="276"/>
        <end position="295"/>
    </location>
</feature>
<feature type="transmembrane region" description="Helical" evidence="7">
    <location>
        <begin position="85"/>
        <end position="102"/>
    </location>
</feature>
<evidence type="ECO:0000313" key="9">
    <source>
        <dbReference type="EMBL" id="ADE29860.1"/>
    </source>
</evidence>
<dbReference type="PANTHER" id="PTHR40074">
    <property type="entry name" value="O-ACETYLTRANSFERASE WECH"/>
    <property type="match status" value="1"/>
</dbReference>
<feature type="transmembrane region" description="Helical" evidence="7">
    <location>
        <begin position="47"/>
        <end position="73"/>
    </location>
</feature>
<feature type="transmembrane region" description="Helical" evidence="7">
    <location>
        <begin position="315"/>
        <end position="339"/>
    </location>
</feature>
<proteinExistence type="inferred from homology"/>
<dbReference type="Pfam" id="PF01757">
    <property type="entry name" value="Acyl_transf_3"/>
    <property type="match status" value="1"/>
</dbReference>
<name>D5AWS1_RICPP</name>
<organism evidence="9 10">
    <name type="scientific">Rickettsia prowazekii (strain Rp22)</name>
    <dbReference type="NCBI Taxonomy" id="449216"/>
    <lineage>
        <taxon>Bacteria</taxon>
        <taxon>Pseudomonadati</taxon>
        <taxon>Pseudomonadota</taxon>
        <taxon>Alphaproteobacteria</taxon>
        <taxon>Rickettsiales</taxon>
        <taxon>Rickettsiaceae</taxon>
        <taxon>Rickettsieae</taxon>
        <taxon>Rickettsia</taxon>
        <taxon>typhus group</taxon>
    </lineage>
</organism>
<dbReference type="PATRIC" id="fig|449216.3.peg.345"/>
<keyword evidence="5 7" id="KW-1133">Transmembrane helix</keyword>
<evidence type="ECO:0000256" key="7">
    <source>
        <dbReference type="SAM" id="Phobius"/>
    </source>
</evidence>
<dbReference type="EMBL" id="CP001584">
    <property type="protein sequence ID" value="ADE29860.1"/>
    <property type="molecule type" value="Genomic_DNA"/>
</dbReference>
<comment type="subcellular location">
    <subcellularLocation>
        <location evidence="1">Cell membrane</location>
        <topology evidence="1">Multi-pass membrane protein</topology>
    </subcellularLocation>
</comment>
<accession>D5AWS1</accession>
<feature type="transmembrane region" description="Helical" evidence="7">
    <location>
        <begin position="131"/>
        <end position="149"/>
    </location>
</feature>
<evidence type="ECO:0000313" key="10">
    <source>
        <dbReference type="Proteomes" id="UP000006931"/>
    </source>
</evidence>
<dbReference type="GO" id="GO:0016413">
    <property type="term" value="F:O-acetyltransferase activity"/>
    <property type="evidence" value="ECO:0007669"/>
    <property type="project" value="TreeGrafter"/>
</dbReference>
<keyword evidence="6 7" id="KW-0472">Membrane</keyword>
<keyword evidence="4 7" id="KW-0812">Transmembrane</keyword>
<reference evidence="9 10" key="1">
    <citation type="journal article" date="2010" name="Genome Res.">
        <title>Genomic, proteomic, and transcriptomic analysis of virulent and avirulent Rickettsia prowazekii reveals its adaptive mutation capabilities.</title>
        <authorList>
            <person name="Bechah Y."/>
            <person name="El Karkouri K."/>
            <person name="Mediannikov O."/>
            <person name="Leroy Q."/>
            <person name="Pelletier N."/>
            <person name="Robert C."/>
            <person name="Medigue C."/>
            <person name="Mege J.L."/>
            <person name="Raoult D."/>
        </authorList>
    </citation>
    <scope>NUCLEOTIDE SEQUENCE [LARGE SCALE GENOMIC DNA]</scope>
    <source>
        <strain evidence="9 10">Rp22</strain>
    </source>
</reference>
<keyword evidence="3" id="KW-1003">Cell membrane</keyword>
<evidence type="ECO:0000259" key="8">
    <source>
        <dbReference type="Pfam" id="PF01757"/>
    </source>
</evidence>
<dbReference type="AlphaFoldDB" id="D5AWS1"/>